<feature type="active site" evidence="7">
    <location>
        <position position="157"/>
    </location>
</feature>
<feature type="binding site" evidence="8">
    <location>
        <position position="267"/>
    </location>
    <ligand>
        <name>substrate</name>
    </ligand>
</feature>
<sequence>MERLVAQFVLAVLVTNVIPVDAANLEWQAGIPVPEDAFGVPLYTFPTHATLPMSGDRVLPPIKTKLDSYGVVTTAQSVIAMDAKSGSVLFEKQADEVRPIGSITKLMTALVFLESNPDLSEWVTVRQADFVGGGRVYLNYDDGLRVRDVLGASIVGSDNTATSALQRLSGLTEEAFIAAMNAKAQSLGMTHAHFVDVAGIGSENVTTARELFLLLAEAKTYDVLQALMTTSSYSVVHESGLAVTIDSTDMLLESFLNQGLYEITGGKTGFIPEAGYCFVTSVMKGDGEVFVAVLGAPSKNDRFADAKALAAWAFATFTWPNL</sequence>
<evidence type="ECO:0000313" key="11">
    <source>
        <dbReference type="EMBL" id="KKW29480.1"/>
    </source>
</evidence>
<dbReference type="AlphaFoldDB" id="A0A0G1XEZ5"/>
<reference evidence="11 12" key="1">
    <citation type="journal article" date="2015" name="Nature">
        <title>rRNA introns, odd ribosomes, and small enigmatic genomes across a large radiation of phyla.</title>
        <authorList>
            <person name="Brown C.T."/>
            <person name="Hug L.A."/>
            <person name="Thomas B.C."/>
            <person name="Sharon I."/>
            <person name="Castelle C.J."/>
            <person name="Singh A."/>
            <person name="Wilkins M.J."/>
            <person name="Williams K.H."/>
            <person name="Banfield J.F."/>
        </authorList>
    </citation>
    <scope>NUCLEOTIDE SEQUENCE [LARGE SCALE GENOMIC DNA]</scope>
</reference>
<dbReference type="PANTHER" id="PTHR21581:SF26">
    <property type="entry name" value="D-ALANYL-D-ALANINE ENDOPEPTIDASE"/>
    <property type="match status" value="1"/>
</dbReference>
<evidence type="ECO:0000256" key="2">
    <source>
        <dbReference type="ARBA" id="ARBA00022729"/>
    </source>
</evidence>
<dbReference type="Gene3D" id="3.40.710.10">
    <property type="entry name" value="DD-peptidase/beta-lactamase superfamily"/>
    <property type="match status" value="1"/>
</dbReference>
<evidence type="ECO:0000256" key="6">
    <source>
        <dbReference type="ARBA" id="ARBA00023316"/>
    </source>
</evidence>
<dbReference type="InterPro" id="IPR001967">
    <property type="entry name" value="Peptidase_S11_N"/>
</dbReference>
<gene>
    <name evidence="11" type="ORF">UY72_C0043G0006</name>
</gene>
<dbReference type="EMBL" id="LCRD01000043">
    <property type="protein sequence ID" value="KKW29480.1"/>
    <property type="molecule type" value="Genomic_DNA"/>
</dbReference>
<feature type="active site" description="Acyl-ester intermediate" evidence="7">
    <location>
        <position position="102"/>
    </location>
</feature>
<keyword evidence="11" id="KW-0121">Carboxypeptidase</keyword>
<dbReference type="PATRIC" id="fig|1618989.3.peg.624"/>
<comment type="similarity">
    <text evidence="1 9">Belongs to the peptidase S11 family.</text>
</comment>
<dbReference type="GO" id="GO:0008360">
    <property type="term" value="P:regulation of cell shape"/>
    <property type="evidence" value="ECO:0007669"/>
    <property type="project" value="UniProtKB-KW"/>
</dbReference>
<keyword evidence="6" id="KW-0961">Cell wall biogenesis/degradation</keyword>
<evidence type="ECO:0000256" key="1">
    <source>
        <dbReference type="ARBA" id="ARBA00007164"/>
    </source>
</evidence>
<dbReference type="Proteomes" id="UP000034846">
    <property type="component" value="Unassembled WGS sequence"/>
</dbReference>
<dbReference type="GO" id="GO:0009252">
    <property type="term" value="P:peptidoglycan biosynthetic process"/>
    <property type="evidence" value="ECO:0007669"/>
    <property type="project" value="UniProtKB-KW"/>
</dbReference>
<accession>A0A0G1XEZ5</accession>
<evidence type="ECO:0000313" key="12">
    <source>
        <dbReference type="Proteomes" id="UP000034846"/>
    </source>
</evidence>
<keyword evidence="4" id="KW-0133">Cell shape</keyword>
<proteinExistence type="inferred from homology"/>
<evidence type="ECO:0000256" key="3">
    <source>
        <dbReference type="ARBA" id="ARBA00022801"/>
    </source>
</evidence>
<name>A0A0G1XEZ5_9BACT</name>
<keyword evidence="11" id="KW-0645">Protease</keyword>
<evidence type="ECO:0000256" key="9">
    <source>
        <dbReference type="RuleBase" id="RU004016"/>
    </source>
</evidence>
<feature type="active site" description="Proton acceptor" evidence="7">
    <location>
        <position position="105"/>
    </location>
</feature>
<keyword evidence="3" id="KW-0378">Hydrolase</keyword>
<evidence type="ECO:0000256" key="4">
    <source>
        <dbReference type="ARBA" id="ARBA00022960"/>
    </source>
</evidence>
<evidence type="ECO:0000256" key="7">
    <source>
        <dbReference type="PIRSR" id="PIRSR618044-1"/>
    </source>
</evidence>
<keyword evidence="2" id="KW-0732">Signal</keyword>
<dbReference type="InterPro" id="IPR018044">
    <property type="entry name" value="Peptidase_S11"/>
</dbReference>
<dbReference type="Pfam" id="PF00768">
    <property type="entry name" value="Peptidase_S11"/>
    <property type="match status" value="1"/>
</dbReference>
<dbReference type="PANTHER" id="PTHR21581">
    <property type="entry name" value="D-ALANYL-D-ALANINE CARBOXYPEPTIDASE"/>
    <property type="match status" value="1"/>
</dbReference>
<dbReference type="SUPFAM" id="SSF56601">
    <property type="entry name" value="beta-lactamase/transpeptidase-like"/>
    <property type="match status" value="1"/>
</dbReference>
<dbReference type="PRINTS" id="PR00725">
    <property type="entry name" value="DADACBPTASE1"/>
</dbReference>
<dbReference type="GO" id="GO:0006508">
    <property type="term" value="P:proteolysis"/>
    <property type="evidence" value="ECO:0007669"/>
    <property type="project" value="InterPro"/>
</dbReference>
<feature type="domain" description="Peptidase S11 D-alanyl-D-alanine carboxypeptidase A N-terminal" evidence="10">
    <location>
        <begin position="74"/>
        <end position="297"/>
    </location>
</feature>
<comment type="caution">
    <text evidence="11">The sequence shown here is derived from an EMBL/GenBank/DDBJ whole genome shotgun (WGS) entry which is preliminary data.</text>
</comment>
<dbReference type="GO" id="GO:0071555">
    <property type="term" value="P:cell wall organization"/>
    <property type="evidence" value="ECO:0007669"/>
    <property type="project" value="UniProtKB-KW"/>
</dbReference>
<keyword evidence="5" id="KW-0573">Peptidoglycan synthesis</keyword>
<dbReference type="GO" id="GO:0009002">
    <property type="term" value="F:serine-type D-Ala-D-Ala carboxypeptidase activity"/>
    <property type="evidence" value="ECO:0007669"/>
    <property type="project" value="InterPro"/>
</dbReference>
<evidence type="ECO:0000256" key="5">
    <source>
        <dbReference type="ARBA" id="ARBA00022984"/>
    </source>
</evidence>
<organism evidence="11 12">
    <name type="scientific">Candidatus Uhrbacteria bacterium GW2011_GWD2_52_7</name>
    <dbReference type="NCBI Taxonomy" id="1618989"/>
    <lineage>
        <taxon>Bacteria</taxon>
        <taxon>Candidatus Uhriibacteriota</taxon>
    </lineage>
</organism>
<evidence type="ECO:0000256" key="8">
    <source>
        <dbReference type="PIRSR" id="PIRSR618044-2"/>
    </source>
</evidence>
<protein>
    <submittedName>
        <fullName evidence="11">Peptidase S11 D-alanyl-D-alanine carboxypeptidase 1</fullName>
    </submittedName>
</protein>
<dbReference type="InterPro" id="IPR012338">
    <property type="entry name" value="Beta-lactam/transpept-like"/>
</dbReference>
<evidence type="ECO:0000259" key="10">
    <source>
        <dbReference type="Pfam" id="PF00768"/>
    </source>
</evidence>